<feature type="repeat" description="TPR" evidence="3">
    <location>
        <begin position="543"/>
        <end position="576"/>
    </location>
</feature>
<dbReference type="Pfam" id="PF07719">
    <property type="entry name" value="TPR_2"/>
    <property type="match status" value="1"/>
</dbReference>
<dbReference type="EMBL" id="JAMXLR010000026">
    <property type="protein sequence ID" value="MCO6043807.1"/>
    <property type="molecule type" value="Genomic_DNA"/>
</dbReference>
<protein>
    <submittedName>
        <fullName evidence="6">Tetratricopeptide repeat protein</fullName>
    </submittedName>
</protein>
<evidence type="ECO:0000313" key="7">
    <source>
        <dbReference type="Proteomes" id="UP001155241"/>
    </source>
</evidence>
<feature type="region of interest" description="Disordered" evidence="4">
    <location>
        <begin position="264"/>
        <end position="283"/>
    </location>
</feature>
<dbReference type="InterPro" id="IPR019734">
    <property type="entry name" value="TPR_rpt"/>
</dbReference>
<evidence type="ECO:0000313" key="6">
    <source>
        <dbReference type="EMBL" id="MCO6043807.1"/>
    </source>
</evidence>
<dbReference type="PROSITE" id="PS50005">
    <property type="entry name" value="TPR"/>
    <property type="match status" value="4"/>
</dbReference>
<feature type="compositionally biased region" description="Polar residues" evidence="4">
    <location>
        <begin position="163"/>
        <end position="174"/>
    </location>
</feature>
<evidence type="ECO:0000256" key="5">
    <source>
        <dbReference type="SAM" id="SignalP"/>
    </source>
</evidence>
<keyword evidence="2 3" id="KW-0802">TPR repeat</keyword>
<dbReference type="InterPro" id="IPR011990">
    <property type="entry name" value="TPR-like_helical_dom_sf"/>
</dbReference>
<dbReference type="Pfam" id="PF13181">
    <property type="entry name" value="TPR_8"/>
    <property type="match status" value="1"/>
</dbReference>
<dbReference type="Pfam" id="PF13432">
    <property type="entry name" value="TPR_16"/>
    <property type="match status" value="1"/>
</dbReference>
<reference evidence="6" key="1">
    <citation type="submission" date="2022-06" db="EMBL/GenBank/DDBJ databases">
        <title>Aeoliella straminimaris, a novel planctomycete from sediments.</title>
        <authorList>
            <person name="Vitorino I.R."/>
            <person name="Lage O.M."/>
        </authorList>
    </citation>
    <scope>NUCLEOTIDE SEQUENCE</scope>
    <source>
        <strain evidence="6">ICT_H6.2</strain>
    </source>
</reference>
<dbReference type="PROSITE" id="PS50293">
    <property type="entry name" value="TPR_REGION"/>
    <property type="match status" value="1"/>
</dbReference>
<gene>
    <name evidence="6" type="ORF">NG895_07795</name>
</gene>
<dbReference type="Proteomes" id="UP001155241">
    <property type="component" value="Unassembled WGS sequence"/>
</dbReference>
<comment type="caution">
    <text evidence="6">The sequence shown here is derived from an EMBL/GenBank/DDBJ whole genome shotgun (WGS) entry which is preliminary data.</text>
</comment>
<evidence type="ECO:0000256" key="2">
    <source>
        <dbReference type="ARBA" id="ARBA00022803"/>
    </source>
</evidence>
<feature type="signal peptide" evidence="5">
    <location>
        <begin position="1"/>
        <end position="32"/>
    </location>
</feature>
<organism evidence="6 7">
    <name type="scientific">Aeoliella straminimaris</name>
    <dbReference type="NCBI Taxonomy" id="2954799"/>
    <lineage>
        <taxon>Bacteria</taxon>
        <taxon>Pseudomonadati</taxon>
        <taxon>Planctomycetota</taxon>
        <taxon>Planctomycetia</taxon>
        <taxon>Pirellulales</taxon>
        <taxon>Lacipirellulaceae</taxon>
        <taxon>Aeoliella</taxon>
    </lineage>
</organism>
<feature type="region of interest" description="Disordered" evidence="4">
    <location>
        <begin position="64"/>
        <end position="87"/>
    </location>
</feature>
<feature type="chain" id="PRO_5040949985" evidence="5">
    <location>
        <begin position="33"/>
        <end position="751"/>
    </location>
</feature>
<dbReference type="InterPro" id="IPR013105">
    <property type="entry name" value="TPR_2"/>
</dbReference>
<sequence length="751" mass="80497">MIKLVRELPVLSLRLVRTTGLAAALAAGVAGAQTDGVVFVEDIEQQAQRMAQQTAAARSSQFQVPAPSQQSRFPQPTVKGWPNGGQQLPLKQQLQQKKLMQQQEEKSGWSLKKTLGGLFGANKREQSPQIVPPQAPAGRTGSMAAMPANAPKQSLLGARPSQPGASSQSNQRSARPTLFGGSDNGSSTPDMRGRSLAASSKRGSNKPGGLFSMFGGDGQQGAEQSDAPSAPIASMPMGQPNTGPARSPRMPGGDEMVAMVTDREERKAPQVKMPLPTNPSAAMSASTISDANEAPLPMLTHRSAPTSMPAAKLPVVTTPSVSSDTLQASNREVQSTAVQQPMPRPMNSIQQVAAEQPDRGPKEIVNQHAMAKAAAMARSMPAASSMPAKSAPKQPVTVAQNIPYPTAQPANPVAPPEADSAQPSAKAIELLTAANQLSTTAKTEEELTQVVQLCRHVLAIDNSQVCIDYSHNLASWALNRRGEVRTDEGRIKEALLDFEDALRLDPERYRAIHNRGVLAAQAGRFADAFDDFNRTIELNPDFAKAYSNRGALWMRAGELEKSSADYRQAIALDPDLAVAHKGRGRVCHMLGQFTLALQHMDAAAHLSPEDAHIACNRGDLLMDMGRYRSARADYQRAIELDSSLIAAHRNLAWLQATCPDSECRDARQAIATAQHALQLCSEPSDLEYDTLAAAYAAAGDFDAAQAAMEKCLATASEKDKPNYEWRKQLYAKGQPYITEPASDVQQASYAE</sequence>
<evidence type="ECO:0000256" key="3">
    <source>
        <dbReference type="PROSITE-ProRule" id="PRU00339"/>
    </source>
</evidence>
<keyword evidence="1" id="KW-0677">Repeat</keyword>
<dbReference type="Gene3D" id="1.25.40.10">
    <property type="entry name" value="Tetratricopeptide repeat domain"/>
    <property type="match status" value="1"/>
</dbReference>
<keyword evidence="5" id="KW-0732">Signal</keyword>
<dbReference type="SUPFAM" id="SSF48452">
    <property type="entry name" value="TPR-like"/>
    <property type="match status" value="1"/>
</dbReference>
<feature type="repeat" description="TPR" evidence="3">
    <location>
        <begin position="611"/>
        <end position="644"/>
    </location>
</feature>
<dbReference type="AlphaFoldDB" id="A0A9X2F8Z4"/>
<feature type="compositionally biased region" description="Low complexity" evidence="4">
    <location>
        <begin position="375"/>
        <end position="393"/>
    </location>
</feature>
<feature type="region of interest" description="Disordered" evidence="4">
    <location>
        <begin position="375"/>
        <end position="423"/>
    </location>
</feature>
<dbReference type="Pfam" id="PF13414">
    <property type="entry name" value="TPR_11"/>
    <property type="match status" value="1"/>
</dbReference>
<evidence type="ECO:0000256" key="4">
    <source>
        <dbReference type="SAM" id="MobiDB-lite"/>
    </source>
</evidence>
<accession>A0A9X2F8Z4</accession>
<dbReference type="RefSeq" id="WP_252851912.1">
    <property type="nucleotide sequence ID" value="NZ_JAMXLR010000026.1"/>
</dbReference>
<keyword evidence="7" id="KW-1185">Reference proteome</keyword>
<feature type="repeat" description="TPR" evidence="3">
    <location>
        <begin position="509"/>
        <end position="542"/>
    </location>
</feature>
<dbReference type="PANTHER" id="PTHR44523:SF1">
    <property type="entry name" value="TETRATRICOPEPTIDE REPEAT PROTEIN 13"/>
    <property type="match status" value="1"/>
</dbReference>
<feature type="region of interest" description="Disordered" evidence="4">
    <location>
        <begin position="120"/>
        <end position="254"/>
    </location>
</feature>
<proteinExistence type="predicted"/>
<evidence type="ECO:0000256" key="1">
    <source>
        <dbReference type="ARBA" id="ARBA00022737"/>
    </source>
</evidence>
<name>A0A9X2F8Z4_9BACT</name>
<feature type="repeat" description="TPR" evidence="3">
    <location>
        <begin position="475"/>
        <end position="508"/>
    </location>
</feature>
<dbReference type="SMART" id="SM00028">
    <property type="entry name" value="TPR"/>
    <property type="match status" value="5"/>
</dbReference>
<dbReference type="PANTHER" id="PTHR44523">
    <property type="entry name" value="TETRATRICOPEPTIDE REPEAT PROTEIN 13"/>
    <property type="match status" value="1"/>
</dbReference>